<organism evidence="2">
    <name type="scientific">viral metagenome</name>
    <dbReference type="NCBI Taxonomy" id="1070528"/>
    <lineage>
        <taxon>unclassified sequences</taxon>
        <taxon>metagenomes</taxon>
        <taxon>organismal metagenomes</taxon>
    </lineage>
</organism>
<feature type="compositionally biased region" description="Acidic residues" evidence="1">
    <location>
        <begin position="225"/>
        <end position="238"/>
    </location>
</feature>
<protein>
    <submittedName>
        <fullName evidence="2">Uncharacterized protein</fullName>
    </submittedName>
</protein>
<evidence type="ECO:0000313" key="2">
    <source>
        <dbReference type="EMBL" id="QHT87591.1"/>
    </source>
</evidence>
<dbReference type="AlphaFoldDB" id="A0A6C0I3J7"/>
<accession>A0A6C0I3J7</accession>
<proteinExistence type="predicted"/>
<feature type="region of interest" description="Disordered" evidence="1">
    <location>
        <begin position="406"/>
        <end position="433"/>
    </location>
</feature>
<dbReference type="EMBL" id="MN740093">
    <property type="protein sequence ID" value="QHT87591.1"/>
    <property type="molecule type" value="Genomic_DNA"/>
</dbReference>
<feature type="region of interest" description="Disordered" evidence="1">
    <location>
        <begin position="217"/>
        <end position="239"/>
    </location>
</feature>
<name>A0A6C0I3J7_9ZZZZ</name>
<reference evidence="2" key="1">
    <citation type="journal article" date="2020" name="Nature">
        <title>Giant virus diversity and host interactions through global metagenomics.</title>
        <authorList>
            <person name="Schulz F."/>
            <person name="Roux S."/>
            <person name="Paez-Espino D."/>
            <person name="Jungbluth S."/>
            <person name="Walsh D.A."/>
            <person name="Denef V.J."/>
            <person name="McMahon K.D."/>
            <person name="Konstantinidis K.T."/>
            <person name="Eloe-Fadrosh E.A."/>
            <person name="Kyrpides N.C."/>
            <person name="Woyke T."/>
        </authorList>
    </citation>
    <scope>NUCLEOTIDE SEQUENCE</scope>
    <source>
        <strain evidence="2">GVMAG-M-3300023184-190</strain>
    </source>
</reference>
<evidence type="ECO:0000256" key="1">
    <source>
        <dbReference type="SAM" id="MobiDB-lite"/>
    </source>
</evidence>
<sequence>MNEQIINNYHKICDNMMEYIIENTAADYSLGDLQFRGRLKFDMIRFLHKIITNLPILTAEAHSSLQKGKALVAGQRRKKKKLEDDDEATEAEESLAMFGGSRITYLLSEDEHNVESFKQKKFLPNNIYDIDSSKKNIVIIGGSINGLYMSILLKLFIPNLNVIIVTEKTHSEMLIREQLIRESLRKSSSKLLESDKLTLERLIFNCSSEARIGEFIGSEPANDAGPEEDDDEETEAEGEGARGRAGHFFSLLPNHIKACFSLFGANVNAIEINIIEYCFANYTQQLGNYIIFIDKQENIARYISEETIMVFDATGGRLEPIMSYDWTDAENKYDDRYHRKGYNKTPITMFRGKLCVAIGDSLYQGNFGEGNSVVISFCICFILSLVLSKILPKEEEEKLLGGKVKLQHKKSIKKKPIKKRQKSRKTKRPKCNS</sequence>